<evidence type="ECO:0000256" key="1">
    <source>
        <dbReference type="ARBA" id="ARBA00001946"/>
    </source>
</evidence>
<reference evidence="9 10" key="1">
    <citation type="submission" date="2018-09" db="EMBL/GenBank/DDBJ databases">
        <title>Streptomyces sp. nov. DS1-2, an endophytic actinomycete isolated from roots of Dendrobium scabrilingue.</title>
        <authorList>
            <person name="Kuncharoen N."/>
            <person name="Kudo T."/>
            <person name="Ohkuma M."/>
            <person name="Yuki M."/>
            <person name="Tanasupawat S."/>
        </authorList>
    </citation>
    <scope>NUCLEOTIDE SEQUENCE [LARGE SCALE GENOMIC DNA]</scope>
    <source>
        <strain evidence="7 10">AZ1-7</strain>
        <strain evidence="8 9">DS1-2</strain>
    </source>
</reference>
<dbReference type="EMBL" id="RBDX01000001">
    <property type="protein sequence ID" value="RKN12480.1"/>
    <property type="molecule type" value="Genomic_DNA"/>
</dbReference>
<protein>
    <submittedName>
        <fullName evidence="7">CoA ester lyase</fullName>
    </submittedName>
</protein>
<keyword evidence="3 5" id="KW-0460">Magnesium</keyword>
<keyword evidence="9" id="KW-1185">Reference proteome</keyword>
<dbReference type="Gene3D" id="3.20.20.60">
    <property type="entry name" value="Phosphoenolpyruvate-binding domains"/>
    <property type="match status" value="1"/>
</dbReference>
<evidence type="ECO:0000256" key="5">
    <source>
        <dbReference type="PIRSR" id="PIRSR015582-2"/>
    </source>
</evidence>
<dbReference type="AlphaFoldDB" id="A0A3A9WI17"/>
<comment type="caution">
    <text evidence="7">The sequence shown here is derived from an EMBL/GenBank/DDBJ whole genome shotgun (WGS) entry which is preliminary data.</text>
</comment>
<dbReference type="GO" id="GO:0000287">
    <property type="term" value="F:magnesium ion binding"/>
    <property type="evidence" value="ECO:0007669"/>
    <property type="project" value="TreeGrafter"/>
</dbReference>
<gene>
    <name evidence="8" type="ORF">D7318_02410</name>
    <name evidence="7" type="ORF">D7319_00480</name>
</gene>
<dbReference type="GO" id="GO:0006107">
    <property type="term" value="P:oxaloacetate metabolic process"/>
    <property type="evidence" value="ECO:0007669"/>
    <property type="project" value="TreeGrafter"/>
</dbReference>
<dbReference type="InterPro" id="IPR005000">
    <property type="entry name" value="Aldolase/citrate-lyase_domain"/>
</dbReference>
<proteinExistence type="predicted"/>
<feature type="binding site" evidence="5">
    <location>
        <position position="126"/>
    </location>
    <ligand>
        <name>Mg(2+)</name>
        <dbReference type="ChEBI" id="CHEBI:18420"/>
    </ligand>
</feature>
<dbReference type="OrthoDB" id="4322898at2"/>
<dbReference type="PIRSF" id="PIRSF015582">
    <property type="entry name" value="Cit_lyase_B"/>
    <property type="match status" value="1"/>
</dbReference>
<evidence type="ECO:0000256" key="3">
    <source>
        <dbReference type="ARBA" id="ARBA00022842"/>
    </source>
</evidence>
<dbReference type="PANTHER" id="PTHR32308:SF0">
    <property type="entry name" value="HPCH_HPAI ALDOLASE_CITRATE LYASE DOMAIN-CONTAINING PROTEIN"/>
    <property type="match status" value="1"/>
</dbReference>
<evidence type="ECO:0000313" key="10">
    <source>
        <dbReference type="Proteomes" id="UP000275024"/>
    </source>
</evidence>
<feature type="binding site" evidence="4">
    <location>
        <position position="70"/>
    </location>
    <ligand>
        <name>substrate</name>
    </ligand>
</feature>
<dbReference type="InterPro" id="IPR011206">
    <property type="entry name" value="Citrate_lyase_beta/mcl1/mcl2"/>
</dbReference>
<dbReference type="SUPFAM" id="SSF51621">
    <property type="entry name" value="Phosphoenolpyruvate/pyruvate domain"/>
    <property type="match status" value="1"/>
</dbReference>
<dbReference type="InterPro" id="IPR015813">
    <property type="entry name" value="Pyrv/PenolPyrv_kinase-like_dom"/>
</dbReference>
<accession>A0A3A9WI17</accession>
<feature type="binding site" evidence="5">
    <location>
        <position position="152"/>
    </location>
    <ligand>
        <name>Mg(2+)</name>
        <dbReference type="ChEBI" id="CHEBI:18420"/>
    </ligand>
</feature>
<keyword evidence="2 5" id="KW-0479">Metal-binding</keyword>
<name>A0A3A9WI17_9ACTN</name>
<comment type="cofactor">
    <cofactor evidence="1">
        <name>Mg(2+)</name>
        <dbReference type="ChEBI" id="CHEBI:18420"/>
    </cofactor>
</comment>
<dbReference type="GO" id="GO:0016829">
    <property type="term" value="F:lyase activity"/>
    <property type="evidence" value="ECO:0007669"/>
    <property type="project" value="UniProtKB-KW"/>
</dbReference>
<evidence type="ECO:0000313" key="8">
    <source>
        <dbReference type="EMBL" id="RKN27752.1"/>
    </source>
</evidence>
<evidence type="ECO:0000256" key="2">
    <source>
        <dbReference type="ARBA" id="ARBA00022723"/>
    </source>
</evidence>
<sequence length="278" mass="28976">MGGATRSALYVPGDRPEMLSGATRRGADALILDLEDAVPPARKESARAAVAEWLAARPAASAAGPRIWVRINAGERGHDDLRAVAGPAVTGLFVAKAGSVRELAALAGLLDGVPGAERMALCPVLESAAAVLAAADLARCPRVARLQLGEADLRADLGVDPGPGEPELLWVRSQAVLVSAAAGLAAPLAPASTDVRDLDALRRGTVAFKRLGFHGRTCVHPAQVPVVNDVFTPTPDELARARDLVARFDATAEGVILDDRGRMVDEAVVRRARRLLSP</sequence>
<organism evidence="7 10">
    <name type="scientific">Streptomyces radicis</name>
    <dbReference type="NCBI Taxonomy" id="1750517"/>
    <lineage>
        <taxon>Bacteria</taxon>
        <taxon>Bacillati</taxon>
        <taxon>Actinomycetota</taxon>
        <taxon>Actinomycetes</taxon>
        <taxon>Kitasatosporales</taxon>
        <taxon>Streptomycetaceae</taxon>
        <taxon>Streptomyces</taxon>
    </lineage>
</organism>
<evidence type="ECO:0000313" key="9">
    <source>
        <dbReference type="Proteomes" id="UP000268652"/>
    </source>
</evidence>
<feature type="binding site" evidence="4">
    <location>
        <position position="126"/>
    </location>
    <ligand>
        <name>substrate</name>
    </ligand>
</feature>
<dbReference type="EMBL" id="RBDY01000001">
    <property type="protein sequence ID" value="RKN27752.1"/>
    <property type="molecule type" value="Genomic_DNA"/>
</dbReference>
<dbReference type="Pfam" id="PF03328">
    <property type="entry name" value="HpcH_HpaI"/>
    <property type="match status" value="1"/>
</dbReference>
<evidence type="ECO:0000256" key="4">
    <source>
        <dbReference type="PIRSR" id="PIRSR015582-1"/>
    </source>
</evidence>
<keyword evidence="7" id="KW-0456">Lyase</keyword>
<evidence type="ECO:0000259" key="6">
    <source>
        <dbReference type="Pfam" id="PF03328"/>
    </source>
</evidence>
<feature type="domain" description="HpcH/HpaI aldolase/citrate lyase" evidence="6">
    <location>
        <begin position="6"/>
        <end position="221"/>
    </location>
</feature>
<dbReference type="Proteomes" id="UP000268652">
    <property type="component" value="Unassembled WGS sequence"/>
</dbReference>
<evidence type="ECO:0000313" key="7">
    <source>
        <dbReference type="EMBL" id="RKN12480.1"/>
    </source>
</evidence>
<dbReference type="Proteomes" id="UP000275024">
    <property type="component" value="Unassembled WGS sequence"/>
</dbReference>
<dbReference type="InterPro" id="IPR040442">
    <property type="entry name" value="Pyrv_kinase-like_dom_sf"/>
</dbReference>
<dbReference type="PANTHER" id="PTHR32308">
    <property type="entry name" value="LYASE BETA SUBUNIT, PUTATIVE (AFU_ORTHOLOGUE AFUA_4G13030)-RELATED"/>
    <property type="match status" value="1"/>
</dbReference>